<evidence type="ECO:0000259" key="2">
    <source>
        <dbReference type="Pfam" id="PF13393"/>
    </source>
</evidence>
<evidence type="ECO:0000313" key="3">
    <source>
        <dbReference type="EMBL" id="WAH40913.1"/>
    </source>
</evidence>
<dbReference type="Gene3D" id="3.30.930.10">
    <property type="entry name" value="Bira Bifunctional Protein, Domain 2"/>
    <property type="match status" value="1"/>
</dbReference>
<dbReference type="SUPFAM" id="SSF55681">
    <property type="entry name" value="Class II aaRS and biotin synthetases"/>
    <property type="match status" value="1"/>
</dbReference>
<dbReference type="InterPro" id="IPR045864">
    <property type="entry name" value="aa-tRNA-synth_II/BPL/LPL"/>
</dbReference>
<dbReference type="Pfam" id="PF13393">
    <property type="entry name" value="tRNA-synt_His"/>
    <property type="match status" value="1"/>
</dbReference>
<dbReference type="InterPro" id="IPR041715">
    <property type="entry name" value="HisRS-like_core"/>
</dbReference>
<dbReference type="GO" id="GO:0016757">
    <property type="term" value="F:glycosyltransferase activity"/>
    <property type="evidence" value="ECO:0007669"/>
    <property type="project" value="UniProtKB-KW"/>
</dbReference>
<organism evidence="3 4">
    <name type="scientific">Alicyclobacillus fastidiosus</name>
    <dbReference type="NCBI Taxonomy" id="392011"/>
    <lineage>
        <taxon>Bacteria</taxon>
        <taxon>Bacillati</taxon>
        <taxon>Bacillota</taxon>
        <taxon>Bacilli</taxon>
        <taxon>Bacillales</taxon>
        <taxon>Alicyclobacillaceae</taxon>
        <taxon>Alicyclobacillus</taxon>
    </lineage>
</organism>
<sequence length="373" mass="40122">MSVNVPSGFADRPIGMQDSYPGFAKRRRVIENRLVDFFDESGYELVSSGAFEFVDTLLRARPLEAAREWVQLFDGTGNTIALRPEMTPSIARMAAPLVTASKLPIRWCYAERVYRRTNDPASLLWASGKAAESTQVGVEWIGVSGTQADAEVLSLCHRATQALGLADTQTVVSHALLVPALLEAVGVPAQLVSNCLDCLTRGDYVAFHAALPNDVPDVLGVLQSITPYQPESLNQELFGAGWKSETARLEMMAAWNSLVELAEAVTNMDLQEQVTFDLTLHRDITYYTGLVFEVFAPGVGAPIALGGRYDDLLAQFGSAAPAVGMAFEIERVLAVLNAPTLNHRAMTPRASNAVGQMGGQGDQDAKGYAGGGL</sequence>
<dbReference type="PANTHER" id="PTHR43707">
    <property type="entry name" value="HISTIDYL-TRNA SYNTHETASE"/>
    <property type="match status" value="1"/>
</dbReference>
<keyword evidence="4" id="KW-1185">Reference proteome</keyword>
<keyword evidence="3" id="KW-0328">Glycosyltransferase</keyword>
<dbReference type="RefSeq" id="WP_268004812.1">
    <property type="nucleotide sequence ID" value="NZ_CP104067.1"/>
</dbReference>
<dbReference type="InterPro" id="IPR004516">
    <property type="entry name" value="HisRS/HisZ"/>
</dbReference>
<dbReference type="EMBL" id="CP104067">
    <property type="protein sequence ID" value="WAH40913.1"/>
    <property type="molecule type" value="Genomic_DNA"/>
</dbReference>
<keyword evidence="3" id="KW-0808">Transferase</keyword>
<accession>A0ABY6ZDE4</accession>
<protein>
    <submittedName>
        <fullName evidence="3">ATP phosphoribosyltransferase regulatory subunit</fullName>
    </submittedName>
</protein>
<reference evidence="3" key="1">
    <citation type="submission" date="2022-08" db="EMBL/GenBank/DDBJ databases">
        <title>Alicyclobacillus fastidiosus DSM 17978, complete genome.</title>
        <authorList>
            <person name="Wang Q."/>
            <person name="Cai R."/>
            <person name="Wang Z."/>
        </authorList>
    </citation>
    <scope>NUCLEOTIDE SEQUENCE</scope>
    <source>
        <strain evidence="3">DSM 17978</strain>
    </source>
</reference>
<proteinExistence type="predicted"/>
<dbReference type="PANTHER" id="PTHR43707:SF1">
    <property type="entry name" value="HISTIDINE--TRNA LIGASE, MITOCHONDRIAL-RELATED"/>
    <property type="match status" value="1"/>
</dbReference>
<evidence type="ECO:0000313" key="4">
    <source>
        <dbReference type="Proteomes" id="UP001164761"/>
    </source>
</evidence>
<dbReference type="Proteomes" id="UP001164761">
    <property type="component" value="Chromosome"/>
</dbReference>
<evidence type="ECO:0000256" key="1">
    <source>
        <dbReference type="SAM" id="MobiDB-lite"/>
    </source>
</evidence>
<feature type="domain" description="Class II Histidinyl-tRNA synthetase (HisRS)-like catalytic core" evidence="2">
    <location>
        <begin position="15"/>
        <end position="332"/>
    </location>
</feature>
<gene>
    <name evidence="3" type="ORF">NZD89_21890</name>
</gene>
<dbReference type="CDD" id="cd00773">
    <property type="entry name" value="HisRS-like_core"/>
    <property type="match status" value="1"/>
</dbReference>
<feature type="region of interest" description="Disordered" evidence="1">
    <location>
        <begin position="349"/>
        <end position="373"/>
    </location>
</feature>
<name>A0ABY6ZDE4_9BACL</name>
<dbReference type="PIRSF" id="PIRSF001549">
    <property type="entry name" value="His-tRNA_synth"/>
    <property type="match status" value="1"/>
</dbReference>